<keyword evidence="3 5" id="KW-0808">Transferase</keyword>
<comment type="pathway">
    <text evidence="1">Amino-acid biosynthesis; L-cysteine biosynthesis; L-cysteine from L-serine: step 1/2.</text>
</comment>
<dbReference type="EMBL" id="LR778114">
    <property type="protein sequence ID" value="CAB1128209.1"/>
    <property type="molecule type" value="Genomic_DNA"/>
</dbReference>
<dbReference type="InterPro" id="IPR053376">
    <property type="entry name" value="Serine_acetyltransferase"/>
</dbReference>
<dbReference type="InterPro" id="IPR011004">
    <property type="entry name" value="Trimer_LpxA-like_sf"/>
</dbReference>
<keyword evidence="2" id="KW-0028">Amino-acid biosynthesis</keyword>
<dbReference type="PANTHER" id="PTHR42811">
    <property type="entry name" value="SERINE ACETYLTRANSFERASE"/>
    <property type="match status" value="1"/>
</dbReference>
<evidence type="ECO:0000313" key="6">
    <source>
        <dbReference type="Proteomes" id="UP000503399"/>
    </source>
</evidence>
<dbReference type="NCBIfam" id="NF041874">
    <property type="entry name" value="EPS_EpsC"/>
    <property type="match status" value="1"/>
</dbReference>
<dbReference type="Gene3D" id="2.160.10.10">
    <property type="entry name" value="Hexapeptide repeat proteins"/>
    <property type="match status" value="1"/>
</dbReference>
<evidence type="ECO:0000256" key="3">
    <source>
        <dbReference type="ARBA" id="ARBA00022679"/>
    </source>
</evidence>
<gene>
    <name evidence="5" type="ORF">R50_0703</name>
</gene>
<organism evidence="5 6">
    <name type="scientific">Candidatus Hydrogenisulfobacillus filiaventi</name>
    <dbReference type="NCBI Taxonomy" id="2707344"/>
    <lineage>
        <taxon>Bacteria</taxon>
        <taxon>Bacillati</taxon>
        <taxon>Bacillota</taxon>
        <taxon>Clostridia</taxon>
        <taxon>Eubacteriales</taxon>
        <taxon>Clostridiales Family XVII. Incertae Sedis</taxon>
        <taxon>Candidatus Hydrogenisulfobacillus</taxon>
    </lineage>
</organism>
<keyword evidence="6" id="KW-1185">Reference proteome</keyword>
<dbReference type="GO" id="GO:0008652">
    <property type="term" value="P:amino acid biosynthetic process"/>
    <property type="evidence" value="ECO:0007669"/>
    <property type="project" value="UniProtKB-KW"/>
</dbReference>
<evidence type="ECO:0000256" key="2">
    <source>
        <dbReference type="ARBA" id="ARBA00022605"/>
    </source>
</evidence>
<dbReference type="AlphaFoldDB" id="A0A6F8ZF34"/>
<dbReference type="InterPro" id="IPR045304">
    <property type="entry name" value="LbH_SAT"/>
</dbReference>
<dbReference type="GO" id="GO:0016746">
    <property type="term" value="F:acyltransferase activity"/>
    <property type="evidence" value="ECO:0007669"/>
    <property type="project" value="UniProtKB-KW"/>
</dbReference>
<proteinExistence type="predicted"/>
<sequence length="319" mass="34801">MDTRLSPAAGTGPFALGRLYGLVNALESQDQYGEEPPLRPSPARRMAVERLINRFFSVLFPVEHPWEEAVEPSRRQSRLELLGVLGWDLAHQVHRAFSHDCPPGEKVCPDLDHAIAISEHVLGRLPEIHRILLTDVEATYEGDPAARDHAEIITTYPGFRAIVVYRIAHELHRQGVPLLPRLMTEIAHGQTGIDIHPGARIGAYFFIDHGTGVVVGETTVIGERVSLYQGVTLGALNFPKDQNGQIIRGQKRHPTIEDDVVIYSGATILGGQTVIGRGSVIGGNVWLTDSVPPGSRVLAVSQLTLKANKARPPAPGDQP</sequence>
<dbReference type="InterPro" id="IPR042122">
    <property type="entry name" value="Ser_AcTrfase_N_sf"/>
</dbReference>
<keyword evidence="4" id="KW-0012">Acyltransferase</keyword>
<dbReference type="SUPFAM" id="SSF51161">
    <property type="entry name" value="Trimeric LpxA-like enzymes"/>
    <property type="match status" value="1"/>
</dbReference>
<accession>A0A6F8ZF34</accession>
<protein>
    <submittedName>
        <fullName evidence="5">Serine acetyltransferase</fullName>
    </submittedName>
</protein>
<name>A0A6F8ZF34_9FIRM</name>
<dbReference type="Gene3D" id="1.10.3130.10">
    <property type="entry name" value="serine acetyltransferase, domain 1"/>
    <property type="match status" value="1"/>
</dbReference>
<dbReference type="KEGG" id="hfv:R50_0703"/>
<evidence type="ECO:0000256" key="4">
    <source>
        <dbReference type="ARBA" id="ARBA00023315"/>
    </source>
</evidence>
<dbReference type="CDD" id="cd03354">
    <property type="entry name" value="LbH_SAT"/>
    <property type="match status" value="1"/>
</dbReference>
<evidence type="ECO:0000313" key="5">
    <source>
        <dbReference type="EMBL" id="CAB1128209.1"/>
    </source>
</evidence>
<reference evidence="5 6" key="1">
    <citation type="submission" date="2020-02" db="EMBL/GenBank/DDBJ databases">
        <authorList>
            <person name="Hogendoorn C."/>
        </authorList>
    </citation>
    <scope>NUCLEOTIDE SEQUENCE [LARGE SCALE GENOMIC DNA]</scope>
    <source>
        <strain evidence="5">R501</strain>
    </source>
</reference>
<dbReference type="Proteomes" id="UP000503399">
    <property type="component" value="Chromosome"/>
</dbReference>
<evidence type="ECO:0000256" key="1">
    <source>
        <dbReference type="ARBA" id="ARBA00004876"/>
    </source>
</evidence>